<dbReference type="AlphaFoldDB" id="A0A9Q3UK05"/>
<organism evidence="5 6">
    <name type="scientific">Alloalcanivorax marinus</name>
    <dbReference type="NCBI Taxonomy" id="1177169"/>
    <lineage>
        <taxon>Bacteria</taxon>
        <taxon>Pseudomonadati</taxon>
        <taxon>Pseudomonadota</taxon>
        <taxon>Gammaproteobacteria</taxon>
        <taxon>Oceanospirillales</taxon>
        <taxon>Alcanivoracaceae</taxon>
        <taxon>Alloalcanivorax</taxon>
    </lineage>
</organism>
<accession>A0A9Q3UK05</accession>
<keyword evidence="6" id="KW-1185">Reference proteome</keyword>
<protein>
    <submittedName>
        <fullName evidence="5">STN domain-containing protein</fullName>
    </submittedName>
</protein>
<dbReference type="GO" id="GO:0019867">
    <property type="term" value="C:outer membrane"/>
    <property type="evidence" value="ECO:0007669"/>
    <property type="project" value="InterPro"/>
</dbReference>
<dbReference type="SMART" id="SM00965">
    <property type="entry name" value="STN"/>
    <property type="match status" value="1"/>
</dbReference>
<dbReference type="RefSeq" id="WP_228233588.1">
    <property type="nucleotide sequence ID" value="NZ_ARXL01000021.1"/>
</dbReference>
<dbReference type="SUPFAM" id="SSF74653">
    <property type="entry name" value="TolA/TonB C-terminal domain"/>
    <property type="match status" value="1"/>
</dbReference>
<evidence type="ECO:0000256" key="3">
    <source>
        <dbReference type="ARBA" id="ARBA00023237"/>
    </source>
</evidence>
<dbReference type="EMBL" id="JAJGNA010000006">
    <property type="protein sequence ID" value="MCC4308382.1"/>
    <property type="molecule type" value="Genomic_DNA"/>
</dbReference>
<evidence type="ECO:0000313" key="5">
    <source>
        <dbReference type="EMBL" id="MCC4308382.1"/>
    </source>
</evidence>
<proteinExistence type="predicted"/>
<evidence type="ECO:0000313" key="6">
    <source>
        <dbReference type="Proteomes" id="UP001108027"/>
    </source>
</evidence>
<evidence type="ECO:0000256" key="2">
    <source>
        <dbReference type="ARBA" id="ARBA00023136"/>
    </source>
</evidence>
<sequence length="223" mass="23375">MAVAAVKRFGATVSTTLRLLAIGSLLIGTTVFGDDDAREFDVPAQALSRALEQFSEQTGVSILVTSDLTSDKKSSTARGHFRPMAALTRLLEGTGLRARRIGPSALTLVPAPAAPAATDTATVPVPSLYAARLQQHFADRVCQRLGDAYGRIRVAVQLWIAADGTVERVHVLDSHDAPRWGGKVRAALAGSRLAPPPPGQPNPVTVLLIPSEAATPCPSSGSR</sequence>
<dbReference type="Proteomes" id="UP001108027">
    <property type="component" value="Unassembled WGS sequence"/>
</dbReference>
<dbReference type="Pfam" id="PF13103">
    <property type="entry name" value="TonB_2"/>
    <property type="match status" value="1"/>
</dbReference>
<keyword evidence="2" id="KW-0472">Membrane</keyword>
<evidence type="ECO:0000259" key="4">
    <source>
        <dbReference type="SMART" id="SM00965"/>
    </source>
</evidence>
<keyword evidence="3" id="KW-0998">Cell outer membrane</keyword>
<dbReference type="Gene3D" id="3.55.50.30">
    <property type="match status" value="1"/>
</dbReference>
<dbReference type="InterPro" id="IPR011662">
    <property type="entry name" value="Secretin/TonB_short_N"/>
</dbReference>
<name>A0A9Q3UK05_9GAMM</name>
<feature type="domain" description="Secretin/TonB short N-terminal" evidence="4">
    <location>
        <begin position="60"/>
        <end position="111"/>
    </location>
</feature>
<reference evidence="5" key="1">
    <citation type="submission" date="2021-10" db="EMBL/GenBank/DDBJ databases">
        <title>The diversity and Nitrogen Metabolism of Culturable Nitrate-Utilizing Bacteria Within the Oxygen Minimum Zone of the Changjiang (Yangtze River)Estuary.</title>
        <authorList>
            <person name="Zhang D."/>
            <person name="Zheng J."/>
            <person name="Liu S."/>
            <person name="He W."/>
        </authorList>
    </citation>
    <scope>NUCLEOTIDE SEQUENCE</scope>
    <source>
        <strain evidence="5">FXH-223</strain>
    </source>
</reference>
<evidence type="ECO:0000256" key="1">
    <source>
        <dbReference type="ARBA" id="ARBA00022448"/>
    </source>
</evidence>
<gene>
    <name evidence="5" type="ORF">LL252_07330</name>
</gene>
<comment type="caution">
    <text evidence="5">The sequence shown here is derived from an EMBL/GenBank/DDBJ whole genome shotgun (WGS) entry which is preliminary data.</text>
</comment>
<keyword evidence="1" id="KW-0813">Transport</keyword>